<evidence type="ECO:0000313" key="2">
    <source>
        <dbReference type="Proteomes" id="UP000020406"/>
    </source>
</evidence>
<dbReference type="STRING" id="1444770.AF72_01785"/>
<gene>
    <name evidence="1" type="ORF">AF72_01785</name>
</gene>
<reference evidence="1 2" key="1">
    <citation type="journal article" date="2014" name="Genome Announc.">
        <title>Draft Genome Sequence of Xylella fastidiosa Pear Leaf Scorch Strain in Taiwan.</title>
        <authorList>
            <person name="Su C.C."/>
            <person name="Deng W.L."/>
            <person name="Jan F.J."/>
            <person name="Chang C.J."/>
            <person name="Huang H."/>
            <person name="Chen J."/>
        </authorList>
    </citation>
    <scope>NUCLEOTIDE SEQUENCE [LARGE SCALE GENOMIC DNA]</scope>
    <source>
        <strain evidence="1 2">PLS229</strain>
    </source>
</reference>
<name>Z9JMN3_9GAMM</name>
<dbReference type="KEGG" id="xtw:AB672_04635"/>
<dbReference type="EMBL" id="JDSQ01000002">
    <property type="protein sequence ID" value="EWS79263.1"/>
    <property type="molecule type" value="Genomic_DNA"/>
</dbReference>
<evidence type="ECO:0000313" key="1">
    <source>
        <dbReference type="EMBL" id="EWS79263.1"/>
    </source>
</evidence>
<dbReference type="Proteomes" id="UP000020406">
    <property type="component" value="Unassembled WGS sequence"/>
</dbReference>
<accession>Z9JMN3</accession>
<sequence>MCAVQPDEHARNLSCNRVHVALTWPMWCIRSVEYRYLKCSSNVPAVQDVRGCLPLANIGSDVVVGRCVSHSSEQRYAKCCVRLWYWVRVASRCLLSLRDRYKPLVGYATVV</sequence>
<dbReference type="AlphaFoldDB" id="Z9JMN3"/>
<organism evidence="1 2">
    <name type="scientific">Xylella taiwanensis</name>
    <dbReference type="NCBI Taxonomy" id="1444770"/>
    <lineage>
        <taxon>Bacteria</taxon>
        <taxon>Pseudomonadati</taxon>
        <taxon>Pseudomonadota</taxon>
        <taxon>Gammaproteobacteria</taxon>
        <taxon>Lysobacterales</taxon>
        <taxon>Lysobacteraceae</taxon>
        <taxon>Xylella</taxon>
    </lineage>
</organism>
<comment type="caution">
    <text evidence="1">The sequence shown here is derived from an EMBL/GenBank/DDBJ whole genome shotgun (WGS) entry which is preliminary data.</text>
</comment>
<protein>
    <submittedName>
        <fullName evidence="1">Uncharacterized protein</fullName>
    </submittedName>
</protein>
<proteinExistence type="predicted"/>